<reference evidence="4" key="1">
    <citation type="journal article" date="2019" name="Int. J. Syst. Evol. Microbiol.">
        <title>The Global Catalogue of Microorganisms (GCM) 10K type strain sequencing project: providing services to taxonomists for standard genome sequencing and annotation.</title>
        <authorList>
            <consortium name="The Broad Institute Genomics Platform"/>
            <consortium name="The Broad Institute Genome Sequencing Center for Infectious Disease"/>
            <person name="Wu L."/>
            <person name="Ma J."/>
        </authorList>
    </citation>
    <scope>NUCLEOTIDE SEQUENCE [LARGE SCALE GENOMIC DNA]</scope>
    <source>
        <strain evidence="4">JCM 18326</strain>
    </source>
</reference>
<sequence length="86" mass="9451">MGSTVTTFNIICLVIIYAVLVVLMFTYFKKSLNNNAGSDEDDDNGGGWDNPNDTPTIDLPPGVFFLSPNDPDPSSRRKPQKETEVV</sequence>
<name>A0ABP9DID9_9BACT</name>
<feature type="transmembrane region" description="Helical" evidence="2">
    <location>
        <begin position="6"/>
        <end position="28"/>
    </location>
</feature>
<accession>A0ABP9DID9</accession>
<gene>
    <name evidence="3" type="ORF">GCM10023331_35500</name>
</gene>
<evidence type="ECO:0000256" key="2">
    <source>
        <dbReference type="SAM" id="Phobius"/>
    </source>
</evidence>
<keyword evidence="2" id="KW-0472">Membrane</keyword>
<keyword evidence="4" id="KW-1185">Reference proteome</keyword>
<evidence type="ECO:0000256" key="1">
    <source>
        <dbReference type="SAM" id="MobiDB-lite"/>
    </source>
</evidence>
<protein>
    <submittedName>
        <fullName evidence="3">Uncharacterized protein</fullName>
    </submittedName>
</protein>
<proteinExistence type="predicted"/>
<evidence type="ECO:0000313" key="4">
    <source>
        <dbReference type="Proteomes" id="UP001500298"/>
    </source>
</evidence>
<dbReference type="EMBL" id="BAABJX010000057">
    <property type="protein sequence ID" value="GAA4847683.1"/>
    <property type="molecule type" value="Genomic_DNA"/>
</dbReference>
<evidence type="ECO:0000313" key="3">
    <source>
        <dbReference type="EMBL" id="GAA4847683.1"/>
    </source>
</evidence>
<keyword evidence="2" id="KW-0812">Transmembrane</keyword>
<comment type="caution">
    <text evidence="3">The sequence shown here is derived from an EMBL/GenBank/DDBJ whole genome shotgun (WGS) entry which is preliminary data.</text>
</comment>
<keyword evidence="2" id="KW-1133">Transmembrane helix</keyword>
<dbReference type="RefSeq" id="WP_345374262.1">
    <property type="nucleotide sequence ID" value="NZ_BAABJX010000057.1"/>
</dbReference>
<organism evidence="3 4">
    <name type="scientific">Algivirga pacifica</name>
    <dbReference type="NCBI Taxonomy" id="1162670"/>
    <lineage>
        <taxon>Bacteria</taxon>
        <taxon>Pseudomonadati</taxon>
        <taxon>Bacteroidota</taxon>
        <taxon>Cytophagia</taxon>
        <taxon>Cytophagales</taxon>
        <taxon>Flammeovirgaceae</taxon>
        <taxon>Algivirga</taxon>
    </lineage>
</organism>
<feature type="region of interest" description="Disordered" evidence="1">
    <location>
        <begin position="35"/>
        <end position="86"/>
    </location>
</feature>
<dbReference type="Proteomes" id="UP001500298">
    <property type="component" value="Unassembled WGS sequence"/>
</dbReference>